<evidence type="ECO:0000313" key="1">
    <source>
        <dbReference type="EMBL" id="KGH27022.1"/>
    </source>
</evidence>
<dbReference type="EMBL" id="AWOR01000067">
    <property type="protein sequence ID" value="KGH27022.1"/>
    <property type="molecule type" value="Genomic_DNA"/>
</dbReference>
<dbReference type="AlphaFoldDB" id="A0A096HDX2"/>
<proteinExistence type="predicted"/>
<gene>
    <name evidence="1" type="ORF">P353_19735</name>
</gene>
<evidence type="ECO:0000313" key="2">
    <source>
        <dbReference type="Proteomes" id="UP000029553"/>
    </source>
</evidence>
<sequence>MSDAKYRAEQATRLLDDPLMKEARSVVEQALKDEILSLPLHERERREAAVAMLKGAEQFFRVFHLVIDGYKLEQAELTNEAQIQSRLQAIQERMRDV</sequence>
<comment type="caution">
    <text evidence="1">The sequence shown here is derived from an EMBL/GenBank/DDBJ whole genome shotgun (WGS) entry which is preliminary data.</text>
</comment>
<dbReference type="Proteomes" id="UP000029553">
    <property type="component" value="Unassembled WGS sequence"/>
</dbReference>
<organism evidence="1 2">
    <name type="scientific">Comamonas testosteroni</name>
    <name type="common">Pseudomonas testosteroni</name>
    <dbReference type="NCBI Taxonomy" id="285"/>
    <lineage>
        <taxon>Bacteria</taxon>
        <taxon>Pseudomonadati</taxon>
        <taxon>Pseudomonadota</taxon>
        <taxon>Betaproteobacteria</taxon>
        <taxon>Burkholderiales</taxon>
        <taxon>Comamonadaceae</taxon>
        <taxon>Comamonas</taxon>
    </lineage>
</organism>
<name>A0A096HDX2_COMTE</name>
<protein>
    <submittedName>
        <fullName evidence="1">Uncharacterized protein</fullName>
    </submittedName>
</protein>
<reference evidence="1 2" key="1">
    <citation type="submission" date="2013-09" db="EMBL/GenBank/DDBJ databases">
        <title>High correlation between genotypes and phenotypes of environmental bacteria Comamonas testosteroni strains.</title>
        <authorList>
            <person name="Liu L."/>
            <person name="Zhu W."/>
            <person name="Xia X."/>
            <person name="Xu B."/>
            <person name="Luo M."/>
            <person name="Wang G."/>
        </authorList>
    </citation>
    <scope>NUCLEOTIDE SEQUENCE [LARGE SCALE GENOMIC DNA]</scope>
    <source>
        <strain evidence="1 2">JL40</strain>
    </source>
</reference>
<dbReference type="RefSeq" id="WP_034372975.1">
    <property type="nucleotide sequence ID" value="NZ_AWOR01000067.1"/>
</dbReference>
<accession>A0A096HDX2</accession>